<dbReference type="OrthoDB" id="108890at2"/>
<evidence type="ECO:0000313" key="3">
    <source>
        <dbReference type="Proteomes" id="UP000235116"/>
    </source>
</evidence>
<protein>
    <recommendedName>
        <fullName evidence="1">ER-bound oxygenase mpaB/mpaB'/Rubber oxygenase catalytic domain-containing protein</fullName>
    </recommendedName>
</protein>
<dbReference type="GO" id="GO:0016491">
    <property type="term" value="F:oxidoreductase activity"/>
    <property type="evidence" value="ECO:0007669"/>
    <property type="project" value="InterPro"/>
</dbReference>
<dbReference type="KEGG" id="kak:Kalk_01205"/>
<name>A0A2K9LFT2_9GAMM</name>
<dbReference type="Pfam" id="PF09995">
    <property type="entry name" value="MPAB_Lcp_cat"/>
    <property type="match status" value="1"/>
</dbReference>
<gene>
    <name evidence="2" type="ORF">Kalk_01205</name>
</gene>
<keyword evidence="3" id="KW-1185">Reference proteome</keyword>
<organism evidence="2 3">
    <name type="scientific">Ketobacter alkanivorans</name>
    <dbReference type="NCBI Taxonomy" id="1917421"/>
    <lineage>
        <taxon>Bacteria</taxon>
        <taxon>Pseudomonadati</taxon>
        <taxon>Pseudomonadota</taxon>
        <taxon>Gammaproteobacteria</taxon>
        <taxon>Pseudomonadales</taxon>
        <taxon>Ketobacteraceae</taxon>
        <taxon>Ketobacter</taxon>
    </lineage>
</organism>
<dbReference type="PANTHER" id="PTHR36151:SF3">
    <property type="entry name" value="ER-BOUND OXYGENASE MPAB_MPAB'_RUBBER OXYGENASE CATALYTIC DOMAIN-CONTAINING PROTEIN"/>
    <property type="match status" value="1"/>
</dbReference>
<dbReference type="InterPro" id="IPR018713">
    <property type="entry name" value="MPAB/Lcp_cat_dom"/>
</dbReference>
<evidence type="ECO:0000313" key="2">
    <source>
        <dbReference type="EMBL" id="AUM11132.1"/>
    </source>
</evidence>
<dbReference type="Proteomes" id="UP000235116">
    <property type="component" value="Chromosome"/>
</dbReference>
<feature type="domain" description="ER-bound oxygenase mpaB/mpaB'/Rubber oxygenase catalytic" evidence="1">
    <location>
        <begin position="47"/>
        <end position="277"/>
    </location>
</feature>
<accession>A0A2K9LFT2</accession>
<dbReference type="PANTHER" id="PTHR36151">
    <property type="entry name" value="BLR2777 PROTEIN"/>
    <property type="match status" value="1"/>
</dbReference>
<dbReference type="AlphaFoldDB" id="A0A2K9LFT2"/>
<dbReference type="RefSeq" id="WP_101892472.1">
    <property type="nucleotide sequence ID" value="NZ_CP022684.1"/>
</dbReference>
<dbReference type="EMBL" id="CP022684">
    <property type="protein sequence ID" value="AUM11132.1"/>
    <property type="molecule type" value="Genomic_DNA"/>
</dbReference>
<proteinExistence type="predicted"/>
<evidence type="ECO:0000259" key="1">
    <source>
        <dbReference type="Pfam" id="PF09995"/>
    </source>
</evidence>
<reference evidence="3" key="1">
    <citation type="submission" date="2017-08" db="EMBL/GenBank/DDBJ databases">
        <title>Direct submision.</title>
        <authorList>
            <person name="Kim S.-J."/>
            <person name="Rhee S.-K."/>
        </authorList>
    </citation>
    <scope>NUCLEOTIDE SEQUENCE [LARGE SCALE GENOMIC DNA]</scope>
    <source>
        <strain evidence="3">GI5</strain>
    </source>
</reference>
<sequence length="326" mass="37435">MQTPHDNNEVIAPSYLSEEEISPFLNGIAGFVRDPKVGLFGPDSVFWEVNRHTLVYFLGAVQSVQMQLCHPWIATAVFEHSKIMSDPKQRAQLTYTYLWSLIYGDLNMVQNKAKALFKVHSRVQGELSQPAGRHLTGNHYQANEVNALLWVHVTAFYSRVKLYQALIKPLTPQQLDQFCQEAIRYAFCFGIPEDMHPQTWQEVEDYIAMVSQSDTLGRTDAGFAIRSFLENTLPRPIRSPVWTFLCVSLPQSIQVMLDQPQATPNNMRTAKRVQRFLKVINKLLPRKLANVPAYHEAILRINGNTKRDRMLERLNQQMIGRPSLVR</sequence>